<dbReference type="VEuPathDB" id="FungiDB:PC110_g2982"/>
<feature type="compositionally biased region" description="Low complexity" evidence="1">
    <location>
        <begin position="432"/>
        <end position="445"/>
    </location>
</feature>
<accession>A0A8T1DZB3</accession>
<feature type="compositionally biased region" description="Basic residues" evidence="1">
    <location>
        <begin position="393"/>
        <end position="406"/>
    </location>
</feature>
<organism evidence="2 3">
    <name type="scientific">Phytophthora cactorum</name>
    <dbReference type="NCBI Taxonomy" id="29920"/>
    <lineage>
        <taxon>Eukaryota</taxon>
        <taxon>Sar</taxon>
        <taxon>Stramenopiles</taxon>
        <taxon>Oomycota</taxon>
        <taxon>Peronosporomycetes</taxon>
        <taxon>Peronosporales</taxon>
        <taxon>Peronosporaceae</taxon>
        <taxon>Phytophthora</taxon>
    </lineage>
</organism>
<evidence type="ECO:0000313" key="3">
    <source>
        <dbReference type="Proteomes" id="UP000736787"/>
    </source>
</evidence>
<dbReference type="EMBL" id="RCMK01000155">
    <property type="protein sequence ID" value="KAG2946550.1"/>
    <property type="molecule type" value="Genomic_DNA"/>
</dbReference>
<dbReference type="AlphaFoldDB" id="A0A8T1DZB3"/>
<evidence type="ECO:0000256" key="1">
    <source>
        <dbReference type="SAM" id="MobiDB-lite"/>
    </source>
</evidence>
<comment type="caution">
    <text evidence="2">The sequence shown here is derived from an EMBL/GenBank/DDBJ whole genome shotgun (WGS) entry which is preliminary data.</text>
</comment>
<name>A0A8T1DZB3_9STRA</name>
<sequence length="475" mass="50784">MSGFIRRTAARALELTWNLSPSSSPASLGPSLLTVVCSFTHGDVIQLTDDDSAPQRGDTAVRGRSDAPPVLAAGVQGPSEASPAAPVAPPIISRAFTAQSALPGVSEEALSDIVDEVATAASDHNLAMSATQLASVTKALVCAMVQRPRSYDQGFWDQFNRAQTVEKVSSAITAGTEKVFDTSSNVGKLRARLDSAYASRQALEVQLLTQTGLRENAELFVRQATAEIEELKTEFKVSLGASTETTEKLRKLIKSVQEPNLSIQKQVQREREVFQAKVVANAKQMSKIHRLLSDLIKGDSSDIQALQSKVAVQRDRIHRLTRANGILRQQVDLRAMDADTLVLATEGIASGDINLDLLDLGQSTRDALAQLQQLDAAAGVSTPLELNIAKAVHPAKKPGKRRRLHRAGSSSESSPSSSSDSEDSKHPHRKPSGSPKAALAAAGLANVPGISSDPSPSKRRSLRMPKAWRNIKPAK</sequence>
<feature type="compositionally biased region" description="Low complexity" evidence="1">
    <location>
        <begin position="409"/>
        <end position="419"/>
    </location>
</feature>
<proteinExistence type="predicted"/>
<feature type="region of interest" description="Disordered" evidence="1">
    <location>
        <begin position="48"/>
        <end position="86"/>
    </location>
</feature>
<dbReference type="Proteomes" id="UP000736787">
    <property type="component" value="Unassembled WGS sequence"/>
</dbReference>
<evidence type="ECO:0000313" key="2">
    <source>
        <dbReference type="EMBL" id="KAG2946550.1"/>
    </source>
</evidence>
<protein>
    <submittedName>
        <fullName evidence="2">Uncharacterized protein</fullName>
    </submittedName>
</protein>
<reference evidence="2" key="1">
    <citation type="submission" date="2018-10" db="EMBL/GenBank/DDBJ databases">
        <title>Effector identification in a new, highly contiguous assembly of the strawberry crown rot pathogen Phytophthora cactorum.</title>
        <authorList>
            <person name="Armitage A.D."/>
            <person name="Nellist C.F."/>
            <person name="Bates H."/>
            <person name="Vickerstaff R.J."/>
            <person name="Harrison R.J."/>
        </authorList>
    </citation>
    <scope>NUCLEOTIDE SEQUENCE</scope>
    <source>
        <strain evidence="2">4040</strain>
    </source>
</reference>
<feature type="region of interest" description="Disordered" evidence="1">
    <location>
        <begin position="393"/>
        <end position="475"/>
    </location>
</feature>
<gene>
    <name evidence="2" type="ORF">PC117_g7546</name>
</gene>